<evidence type="ECO:0000313" key="3">
    <source>
        <dbReference type="Proteomes" id="UP000295788"/>
    </source>
</evidence>
<name>A0A4R3KGV1_9BACI</name>
<reference evidence="2 3" key="1">
    <citation type="submission" date="2019-03" db="EMBL/GenBank/DDBJ databases">
        <title>Genomic Encyclopedia of Type Strains, Phase IV (KMG-IV): sequencing the most valuable type-strain genomes for metagenomic binning, comparative biology and taxonomic classification.</title>
        <authorList>
            <person name="Goeker M."/>
        </authorList>
    </citation>
    <scope>NUCLEOTIDE SEQUENCE [LARGE SCALE GENOMIC DNA]</scope>
    <source>
        <strain evidence="2 3">DSM 23802</strain>
    </source>
</reference>
<organism evidence="2 3">
    <name type="scientific">Tepidibacillus fermentans</name>
    <dbReference type="NCBI Taxonomy" id="1281767"/>
    <lineage>
        <taxon>Bacteria</taxon>
        <taxon>Bacillati</taxon>
        <taxon>Bacillota</taxon>
        <taxon>Bacilli</taxon>
        <taxon>Bacillales</taxon>
        <taxon>Bacillaceae</taxon>
        <taxon>Tepidibacillus</taxon>
    </lineage>
</organism>
<gene>
    <name evidence="2" type="ORF">EDD72_10858</name>
</gene>
<accession>A0A4R3KGV1</accession>
<proteinExistence type="predicted"/>
<dbReference type="Proteomes" id="UP000295788">
    <property type="component" value="Unassembled WGS sequence"/>
</dbReference>
<comment type="caution">
    <text evidence="2">The sequence shown here is derived from an EMBL/GenBank/DDBJ whole genome shotgun (WGS) entry which is preliminary data.</text>
</comment>
<keyword evidence="1" id="KW-0472">Membrane</keyword>
<keyword evidence="3" id="KW-1185">Reference proteome</keyword>
<evidence type="ECO:0000313" key="2">
    <source>
        <dbReference type="EMBL" id="TCS82568.1"/>
    </source>
</evidence>
<keyword evidence="1" id="KW-1133">Transmembrane helix</keyword>
<keyword evidence="1" id="KW-0812">Transmembrane</keyword>
<evidence type="ECO:0000256" key="1">
    <source>
        <dbReference type="SAM" id="Phobius"/>
    </source>
</evidence>
<feature type="transmembrane region" description="Helical" evidence="1">
    <location>
        <begin position="7"/>
        <end position="24"/>
    </location>
</feature>
<dbReference type="AlphaFoldDB" id="A0A4R3KGV1"/>
<dbReference type="EMBL" id="SMAB01000008">
    <property type="protein sequence ID" value="TCS82568.1"/>
    <property type="molecule type" value="Genomic_DNA"/>
</dbReference>
<protein>
    <submittedName>
        <fullName evidence="2">Uncharacterized protein</fullName>
    </submittedName>
</protein>
<sequence length="50" mass="5984">MKRNYKIIFLYVIGIILTITALFQAIDKNYLAFFPLVCAIIFFIRAWRIK</sequence>
<feature type="transmembrane region" description="Helical" evidence="1">
    <location>
        <begin position="30"/>
        <end position="47"/>
    </location>
</feature>